<protein>
    <submittedName>
        <fullName evidence="1">Uncharacterized protein</fullName>
    </submittedName>
</protein>
<organism evidence="1 2">
    <name type="scientific">Camelus dromedarius</name>
    <name type="common">Dromedary</name>
    <name type="synonym">Arabian camel</name>
    <dbReference type="NCBI Taxonomy" id="9838"/>
    <lineage>
        <taxon>Eukaryota</taxon>
        <taxon>Metazoa</taxon>
        <taxon>Chordata</taxon>
        <taxon>Craniata</taxon>
        <taxon>Vertebrata</taxon>
        <taxon>Euteleostomi</taxon>
        <taxon>Mammalia</taxon>
        <taxon>Eutheria</taxon>
        <taxon>Laurasiatheria</taxon>
        <taxon>Artiodactyla</taxon>
        <taxon>Tylopoda</taxon>
        <taxon>Camelidae</taxon>
        <taxon>Camelus</taxon>
    </lineage>
</organism>
<dbReference type="EMBL" id="JWIN03000001">
    <property type="protein sequence ID" value="KAB1283010.1"/>
    <property type="molecule type" value="Genomic_DNA"/>
</dbReference>
<comment type="caution">
    <text evidence="1">The sequence shown here is derived from an EMBL/GenBank/DDBJ whole genome shotgun (WGS) entry which is preliminary data.</text>
</comment>
<reference evidence="1 2" key="1">
    <citation type="journal article" date="2019" name="Mol. Ecol. Resour.">
        <title>Improving Illumina assemblies with Hi-C and long reads: an example with the North African dromedary.</title>
        <authorList>
            <person name="Elbers J.P."/>
            <person name="Rogers M.F."/>
            <person name="Perelman P.L."/>
            <person name="Proskuryakova A.A."/>
            <person name="Serdyukova N.A."/>
            <person name="Johnson W.E."/>
            <person name="Horin P."/>
            <person name="Corander J."/>
            <person name="Murphy D."/>
            <person name="Burger P.A."/>
        </authorList>
    </citation>
    <scope>NUCLEOTIDE SEQUENCE [LARGE SCALE GENOMIC DNA]</scope>
    <source>
        <strain evidence="1">Drom800</strain>
        <tissue evidence="1">Blood</tissue>
    </source>
</reference>
<sequence length="48" mass="5153">MGGIDSGESLVSLCQLAGRRGIPAAGLLFCPERWVARKRKRSAKCGHI</sequence>
<dbReference type="AlphaFoldDB" id="A0A5N4EI33"/>
<name>A0A5N4EI33_CAMDR</name>
<evidence type="ECO:0000313" key="2">
    <source>
        <dbReference type="Proteomes" id="UP000299084"/>
    </source>
</evidence>
<dbReference type="Proteomes" id="UP000299084">
    <property type="component" value="Unassembled WGS sequence"/>
</dbReference>
<evidence type="ECO:0000313" key="1">
    <source>
        <dbReference type="EMBL" id="KAB1283010.1"/>
    </source>
</evidence>
<gene>
    <name evidence="1" type="ORF">Cadr_000001000</name>
</gene>
<proteinExistence type="predicted"/>
<accession>A0A5N4EI33</accession>
<keyword evidence="2" id="KW-1185">Reference proteome</keyword>